<evidence type="ECO:0000313" key="2">
    <source>
        <dbReference type="EMBL" id="AZP16222.1"/>
    </source>
</evidence>
<evidence type="ECO:0000313" key="3">
    <source>
        <dbReference type="Proteomes" id="UP000280197"/>
    </source>
</evidence>
<feature type="region of interest" description="Disordered" evidence="1">
    <location>
        <begin position="591"/>
        <end position="611"/>
    </location>
</feature>
<protein>
    <submittedName>
        <fullName evidence="2">Uncharacterized protein</fullName>
    </submittedName>
</protein>
<dbReference type="Proteomes" id="UP000280197">
    <property type="component" value="Chromosome"/>
</dbReference>
<dbReference type="RefSeq" id="WP_126270572.1">
    <property type="nucleotide sequence ID" value="NZ_CP034463.1"/>
</dbReference>
<dbReference type="KEGG" id="saqu:EJC51_08915"/>
<keyword evidence="3" id="KW-1185">Reference proteome</keyword>
<evidence type="ECO:0000256" key="1">
    <source>
        <dbReference type="SAM" id="MobiDB-lite"/>
    </source>
</evidence>
<organism evidence="2 3">
    <name type="scientific">Streptomyces aquilus</name>
    <dbReference type="NCBI Taxonomy" id="2548456"/>
    <lineage>
        <taxon>Bacteria</taxon>
        <taxon>Bacillati</taxon>
        <taxon>Actinomycetota</taxon>
        <taxon>Actinomycetes</taxon>
        <taxon>Kitasatosporales</taxon>
        <taxon>Streptomycetaceae</taxon>
        <taxon>Streptomyces</taxon>
    </lineage>
</organism>
<reference evidence="2 3" key="1">
    <citation type="submission" date="2018-12" db="EMBL/GenBank/DDBJ databases">
        <authorList>
            <person name="Li K."/>
        </authorList>
    </citation>
    <scope>NUCLEOTIDE SEQUENCE [LARGE SCALE GENOMIC DNA]</scope>
    <source>
        <strain evidence="3">CR22</strain>
    </source>
</reference>
<proteinExistence type="predicted"/>
<dbReference type="AlphaFoldDB" id="A0A3S9HVW0"/>
<gene>
    <name evidence="2" type="ORF">EJC51_08915</name>
</gene>
<feature type="region of interest" description="Disordered" evidence="1">
    <location>
        <begin position="250"/>
        <end position="270"/>
    </location>
</feature>
<dbReference type="EMBL" id="CP034463">
    <property type="protein sequence ID" value="AZP16222.1"/>
    <property type="molecule type" value="Genomic_DNA"/>
</dbReference>
<feature type="compositionally biased region" description="Basic and acidic residues" evidence="1">
    <location>
        <begin position="596"/>
        <end position="611"/>
    </location>
</feature>
<accession>A0A3S9HVW0</accession>
<sequence>MSLPARGGPRADITVYQWSERSLTGRGDVGPVATSLDREALLRWNSRIEHLVWASQEHPGDTTPGFVYFRHENEAAVLRKLPVRDPNGRAGSTLTHVLTGPAGGIDLHLALAACRSDWDDWLPPPVRQSALLDGQAARGSGAERLERVPLDLVRQLLVEEQRLLGTLDTAAEDVPDDLLVRLAEALMEQPGAPLTVVGSPVDGEVVVHALAGLLGRVVLGSWGFATREENDAAKDLPQFVFVRGDGTGTRHATRRRVDAKADPGPPGPLRDQAARLVAFQRRRGTGALSRLLPDQPMANPSKIREWAAGHQVAPGLMSDVMSLLEAAPQGDLSDREDAYLRSPTAVPRIQLELDRATEGQLARLLALWRPDSLELQPYRHLREEIHTWALHRAFDGAGGDLLRELSLAPPGGRVVYRVLEERLESAARRRADFDVLPLLRIALQIGVSQTALDDMMRLLVARFSMAFLMSEVDRISRIAPAQARTLLESCARRRPGKERHHPFDIMRRTQFHAEAVDRMAPQNPWQAVHLYRLLLLCTTGEQLGQREVLDVLEAAGRTPSPALLQALLDGCRRGKAQDTVHAVVVQQYFRQHLPARPHDGDHGPDRRGPRD</sequence>
<name>A0A3S9HVW0_9ACTN</name>